<reference evidence="1" key="1">
    <citation type="submission" date="2018-06" db="EMBL/GenBank/DDBJ databases">
        <authorList>
            <person name="Zhirakovskaya E."/>
        </authorList>
    </citation>
    <scope>NUCLEOTIDE SEQUENCE</scope>
</reference>
<protein>
    <recommendedName>
        <fullName evidence="2">Outer membrane protein beta-barrel domain-containing protein</fullName>
    </recommendedName>
</protein>
<name>A0A3B0WUX1_9ZZZZ</name>
<evidence type="ECO:0000313" key="1">
    <source>
        <dbReference type="EMBL" id="VAW52979.1"/>
    </source>
</evidence>
<sequence>MLCAVIAFDCASAYALEIEPAAGAAFEYTNNVKQVPNNKSGETIAVAYVGARAVEDEGSLIYDAQAALNRYKYLQGTFESSRYFNLITNADWEISKERFNVTMSDIFTQRAIAVLGPDTPDNVQNTNAFNLSGKLQFKATPRNTFTVTPLFSQYYFEIQRINNKQYSLAGNWSYSMNSLSNIGLSLSTRQVNYTEISFSGQAIEDTRFSTLSFQFSRQTARSDFSTSIGSTNVTREGGVETRGFTGNINWRKDVSSRSSISAGAATGLSDASSISSGAGGGLPSNNVQITTDVIRNSTFNVGYSREDATVKTGVSFVYRKVKYSESPLDQVNRTLRITVDHPISQRLTGGIYANYNASKRLITEREDEVSTVGGRLNYNFSTKLYGTFDLTYRNKKSTFDAANFDEYSVYLSAVYGFGQVYRPTRITSNF</sequence>
<organism evidence="1">
    <name type="scientific">hydrothermal vent metagenome</name>
    <dbReference type="NCBI Taxonomy" id="652676"/>
    <lineage>
        <taxon>unclassified sequences</taxon>
        <taxon>metagenomes</taxon>
        <taxon>ecological metagenomes</taxon>
    </lineage>
</organism>
<accession>A0A3B0WUX1</accession>
<dbReference type="AlphaFoldDB" id="A0A3B0WUX1"/>
<dbReference type="Pfam" id="PF10082">
    <property type="entry name" value="BBP2_2"/>
    <property type="match status" value="1"/>
</dbReference>
<gene>
    <name evidence="1" type="ORF">MNBD_GAMMA05-1908</name>
</gene>
<dbReference type="InterPro" id="IPR018759">
    <property type="entry name" value="BBP2_2"/>
</dbReference>
<evidence type="ECO:0008006" key="2">
    <source>
        <dbReference type="Google" id="ProtNLM"/>
    </source>
</evidence>
<dbReference type="EMBL" id="UOFE01000031">
    <property type="protein sequence ID" value="VAW52979.1"/>
    <property type="molecule type" value="Genomic_DNA"/>
</dbReference>
<proteinExistence type="predicted"/>